<dbReference type="AlphaFoldDB" id="A0A9X0R3Z9"/>
<dbReference type="RefSeq" id="WP_186774022.1">
    <property type="nucleotide sequence ID" value="NZ_JACOMF010000168.1"/>
</dbReference>
<proteinExistence type="predicted"/>
<name>A0A9X0R3Z9_9PROT</name>
<comment type="caution">
    <text evidence="1">The sequence shown here is derived from an EMBL/GenBank/DDBJ whole genome shotgun (WGS) entry which is preliminary data.</text>
</comment>
<organism evidence="1 2">
    <name type="scientific">Siccirubricoccus deserti</name>
    <dbReference type="NCBI Taxonomy" id="2013562"/>
    <lineage>
        <taxon>Bacteria</taxon>
        <taxon>Pseudomonadati</taxon>
        <taxon>Pseudomonadota</taxon>
        <taxon>Alphaproteobacteria</taxon>
        <taxon>Acetobacterales</taxon>
        <taxon>Roseomonadaceae</taxon>
        <taxon>Siccirubricoccus</taxon>
    </lineage>
</organism>
<reference evidence="1" key="1">
    <citation type="submission" date="2020-08" db="EMBL/GenBank/DDBJ databases">
        <authorList>
            <person name="Hu Y."/>
            <person name="Nguyen S.V."/>
            <person name="Li F."/>
            <person name="Fanning S."/>
        </authorList>
    </citation>
    <scope>NUCLEOTIDE SEQUENCE</scope>
    <source>
        <strain evidence="1">SYSU D8009</strain>
    </source>
</reference>
<sequence length="103" mass="10866">MHALAGGLGGLAGAAFSGDGFRYPPALHVALPPQHFPSADARDRFYTARADETRAYFDPDIRGQRSVCGAGEFGCEQVISAMEAARDGELAQLEALRTAAVID</sequence>
<evidence type="ECO:0000313" key="1">
    <source>
        <dbReference type="EMBL" id="MBC4019310.1"/>
    </source>
</evidence>
<dbReference type="Proteomes" id="UP000600101">
    <property type="component" value="Unassembled WGS sequence"/>
</dbReference>
<gene>
    <name evidence="1" type="ORF">H7965_29330</name>
</gene>
<dbReference type="EMBL" id="JACOMF010000168">
    <property type="protein sequence ID" value="MBC4019310.1"/>
    <property type="molecule type" value="Genomic_DNA"/>
</dbReference>
<accession>A0A9X0R3Z9</accession>
<evidence type="ECO:0000313" key="2">
    <source>
        <dbReference type="Proteomes" id="UP000600101"/>
    </source>
</evidence>
<protein>
    <submittedName>
        <fullName evidence="1">Uncharacterized protein</fullName>
    </submittedName>
</protein>
<keyword evidence="2" id="KW-1185">Reference proteome</keyword>